<protein>
    <submittedName>
        <fullName evidence="2">Secernin-3</fullName>
    </submittedName>
</protein>
<dbReference type="AlphaFoldDB" id="A0AAE1HKB8"/>
<reference evidence="2" key="1">
    <citation type="submission" date="2021-07" db="EMBL/GenBank/DDBJ databases">
        <authorList>
            <person name="Catto M.A."/>
            <person name="Jacobson A."/>
            <person name="Kennedy G."/>
            <person name="Labadie P."/>
            <person name="Hunt B.G."/>
            <person name="Srinivasan R."/>
        </authorList>
    </citation>
    <scope>NUCLEOTIDE SEQUENCE</scope>
    <source>
        <strain evidence="2">PL_HMW_Pooled</strain>
        <tissue evidence="2">Head</tissue>
    </source>
</reference>
<dbReference type="EMBL" id="JAHWGI010001134">
    <property type="protein sequence ID" value="KAK3922931.1"/>
    <property type="molecule type" value="Genomic_DNA"/>
</dbReference>
<dbReference type="InterPro" id="IPR005322">
    <property type="entry name" value="Peptidase_C69"/>
</dbReference>
<proteinExistence type="inferred from homology"/>
<dbReference type="PANTHER" id="PTHR12994">
    <property type="entry name" value="SECERNIN"/>
    <property type="match status" value="1"/>
</dbReference>
<dbReference type="PANTHER" id="PTHR12994:SF17">
    <property type="entry name" value="LD30995P"/>
    <property type="match status" value="1"/>
</dbReference>
<accession>A0AAE1HKB8</accession>
<evidence type="ECO:0000313" key="2">
    <source>
        <dbReference type="EMBL" id="KAK3922931.1"/>
    </source>
</evidence>
<organism evidence="2 3">
    <name type="scientific">Frankliniella fusca</name>
    <dbReference type="NCBI Taxonomy" id="407009"/>
    <lineage>
        <taxon>Eukaryota</taxon>
        <taxon>Metazoa</taxon>
        <taxon>Ecdysozoa</taxon>
        <taxon>Arthropoda</taxon>
        <taxon>Hexapoda</taxon>
        <taxon>Insecta</taxon>
        <taxon>Pterygota</taxon>
        <taxon>Neoptera</taxon>
        <taxon>Paraneoptera</taxon>
        <taxon>Thysanoptera</taxon>
        <taxon>Terebrantia</taxon>
        <taxon>Thripoidea</taxon>
        <taxon>Thripidae</taxon>
        <taxon>Frankliniella</taxon>
    </lineage>
</organism>
<dbReference type="Gene3D" id="3.60.60.10">
    <property type="entry name" value="Penicillin V Acylase, Chain A"/>
    <property type="match status" value="1"/>
</dbReference>
<sequence>CTYIEIDQAEKTFPVILSKPSWMWGAEMGANDQGLCIGNEAVWSFFEKPEDKEEKLLGMDFVRLGLERGASAKEAITIITELLEKHGQGGPCSDTDPELTYFNSYIIADKKEAWVLETVGKLWVAEKIESGFRNISNALSIGTKIDLKCADLYDVAKSEGLWDGKTAFNFKKIFGDDGTSYREKLGSQLLKDLTKTKSFTIHDMFSILRNEKAGICMGYSGSFVSTGSQEEFNFAKIFGKPNDCAEGRKKLGHDLLAELTLGNKFCIQNMLKVLRDKDSNICRGRDHSHPTASSQVSVLSPPDSPKPSCHWFTGTPDPSISVYKPFVFTPNVQISHLTVSPVPDPDPAKVQPRFQKAVDRSHPLYKYHKDATCESNPNRNEIISKLRSMEEGCIAEVQAFLDKFESGQPLCEVDELLKDIVETEIKFYK</sequence>
<name>A0AAE1HKB8_9NEOP</name>
<feature type="non-terminal residue" evidence="2">
    <location>
        <position position="429"/>
    </location>
</feature>
<comment type="similarity">
    <text evidence="1">Belongs to the peptidase C69 family. Secernin subfamily.</text>
</comment>
<dbReference type="Proteomes" id="UP001219518">
    <property type="component" value="Unassembled WGS sequence"/>
</dbReference>
<evidence type="ECO:0000256" key="1">
    <source>
        <dbReference type="ARBA" id="ARBA00005705"/>
    </source>
</evidence>
<dbReference type="GO" id="GO:0006508">
    <property type="term" value="P:proteolysis"/>
    <property type="evidence" value="ECO:0007669"/>
    <property type="project" value="InterPro"/>
</dbReference>
<evidence type="ECO:0000313" key="3">
    <source>
        <dbReference type="Proteomes" id="UP001219518"/>
    </source>
</evidence>
<comment type="caution">
    <text evidence="2">The sequence shown here is derived from an EMBL/GenBank/DDBJ whole genome shotgun (WGS) entry which is preliminary data.</text>
</comment>
<dbReference type="Pfam" id="PF03577">
    <property type="entry name" value="Peptidase_C69"/>
    <property type="match status" value="1"/>
</dbReference>
<reference evidence="2" key="2">
    <citation type="journal article" date="2023" name="BMC Genomics">
        <title>Pest status, molecular evolution, and epigenetic factors derived from the genome assembly of Frankliniella fusca, a thysanopteran phytovirus vector.</title>
        <authorList>
            <person name="Catto M.A."/>
            <person name="Labadie P.E."/>
            <person name="Jacobson A.L."/>
            <person name="Kennedy G.G."/>
            <person name="Srinivasan R."/>
            <person name="Hunt B.G."/>
        </authorList>
    </citation>
    <scope>NUCLEOTIDE SEQUENCE</scope>
    <source>
        <strain evidence="2">PL_HMW_Pooled</strain>
    </source>
</reference>
<keyword evidence="3" id="KW-1185">Reference proteome</keyword>
<dbReference type="GO" id="GO:0070004">
    <property type="term" value="F:cysteine-type exopeptidase activity"/>
    <property type="evidence" value="ECO:0007669"/>
    <property type="project" value="InterPro"/>
</dbReference>
<dbReference type="GO" id="GO:0016805">
    <property type="term" value="F:dipeptidase activity"/>
    <property type="evidence" value="ECO:0007669"/>
    <property type="project" value="InterPro"/>
</dbReference>
<gene>
    <name evidence="2" type="ORF">KUF71_001590</name>
</gene>